<dbReference type="Gene3D" id="3.30.70.270">
    <property type="match status" value="1"/>
</dbReference>
<dbReference type="InterPro" id="IPR050469">
    <property type="entry name" value="Diguanylate_Cyclase"/>
</dbReference>
<accession>A0ABW4XNH3</accession>
<feature type="coiled-coil region" evidence="3">
    <location>
        <begin position="376"/>
        <end position="403"/>
    </location>
</feature>
<evidence type="ECO:0000313" key="6">
    <source>
        <dbReference type="EMBL" id="MFD2096404.1"/>
    </source>
</evidence>
<evidence type="ECO:0000313" key="7">
    <source>
        <dbReference type="Proteomes" id="UP001597380"/>
    </source>
</evidence>
<evidence type="ECO:0000256" key="3">
    <source>
        <dbReference type="SAM" id="Coils"/>
    </source>
</evidence>
<dbReference type="CDD" id="cd01949">
    <property type="entry name" value="GGDEF"/>
    <property type="match status" value="1"/>
</dbReference>
<dbReference type="InterPro" id="IPR029787">
    <property type="entry name" value="Nucleotide_cyclase"/>
</dbReference>
<dbReference type="SUPFAM" id="SSF55073">
    <property type="entry name" value="Nucleotide cyclase"/>
    <property type="match status" value="1"/>
</dbReference>
<keyword evidence="6" id="KW-0548">Nucleotidyltransferase</keyword>
<dbReference type="EC" id="2.7.7.65" evidence="1"/>
<dbReference type="RefSeq" id="WP_345339211.1">
    <property type="nucleotide sequence ID" value="NZ_BAABLI010000008.1"/>
</dbReference>
<gene>
    <name evidence="6" type="ORF">ACFSJ3_10450</name>
</gene>
<proteinExistence type="predicted"/>
<keyword evidence="3" id="KW-0175">Coiled coil</keyword>
<dbReference type="NCBIfam" id="TIGR00254">
    <property type="entry name" value="GGDEF"/>
    <property type="match status" value="1"/>
</dbReference>
<evidence type="ECO:0000259" key="5">
    <source>
        <dbReference type="PROSITE" id="PS50887"/>
    </source>
</evidence>
<dbReference type="PROSITE" id="PS50887">
    <property type="entry name" value="GGDEF"/>
    <property type="match status" value="1"/>
</dbReference>
<comment type="caution">
    <text evidence="6">The sequence shown here is derived from an EMBL/GenBank/DDBJ whole genome shotgun (WGS) entry which is preliminary data.</text>
</comment>
<evidence type="ECO:0000256" key="2">
    <source>
        <dbReference type="ARBA" id="ARBA00034247"/>
    </source>
</evidence>
<keyword evidence="7" id="KW-1185">Reference proteome</keyword>
<dbReference type="GO" id="GO:0052621">
    <property type="term" value="F:diguanylate cyclase activity"/>
    <property type="evidence" value="ECO:0007669"/>
    <property type="project" value="UniProtKB-EC"/>
</dbReference>
<keyword evidence="4" id="KW-0812">Transmembrane</keyword>
<evidence type="ECO:0000256" key="4">
    <source>
        <dbReference type="SAM" id="Phobius"/>
    </source>
</evidence>
<sequence>MFKVRSLLALVIVVVTVIPSASISYLLLQQQYKANDASLQKSLDRALDNTVQDMDFKFSIFSTNFNLFSRERFLIQALDSFLFSSHAFTAMKDFVEQTPLVSSIYLLDRELLIVEEFQGSIAGLEDSELMKRLQRAVEEGHVKDGRQLLFQFRDPRMTNTGKNESGPSEYGIAVLMPLYLHVLQEGVTREVEGYILSVIPFNQVYGVINNHLQEGEALEIIQGQRPIAASPQADELRKQHDHQMAIKNLEIGANLTENALNYTLFLHVKRSTRLAQLAEAQQTLTGSIIVALVISMLIAYLLARLIGRPFNLLSSVLEQYKAGNYVAPTQRFRFMEFEQVRQLIAGMGDTITRQLRTLQDKNRELLHLGELKDDYLSKLTSLNEQLEQRVDEKTKELRVSLSREERSKRFMQSLLKLSIELQQCENNMEVTELSLQLLCELFPDEKLALYFAPSRYQNAFFVTEGIKSTEQLNVRDELEQFTSRKISELPKTIDLHHEHFYLFHLGSVSNQFLGALVVQSGQLDNEHQNNFRLFAKQISAIVENRQLTDELEVMARTDELTGLPNRKAFEEAVEEFRVIHERYPERHYGLFVVDANGLKLANDRYGHQAGDGLLKELGELMLNTCRKSDSVYRLGGDEFALLVQEGTLKGCELLMDRLVQEQGRHAIEVTEEGKRSEYVISFSIGFASTEEFPPNRLFKIADERMYDQKQTYYRMKNLSRQRSESNNDS</sequence>
<dbReference type="SUPFAM" id="SSF55781">
    <property type="entry name" value="GAF domain-like"/>
    <property type="match status" value="1"/>
</dbReference>
<dbReference type="SMART" id="SM00267">
    <property type="entry name" value="GGDEF"/>
    <property type="match status" value="1"/>
</dbReference>
<protein>
    <recommendedName>
        <fullName evidence="1">diguanylate cyclase</fullName>
        <ecNumber evidence="1">2.7.7.65</ecNumber>
    </recommendedName>
</protein>
<organism evidence="6 7">
    <name type="scientific">Corallincola platygyrae</name>
    <dbReference type="NCBI Taxonomy" id="1193278"/>
    <lineage>
        <taxon>Bacteria</taxon>
        <taxon>Pseudomonadati</taxon>
        <taxon>Pseudomonadota</taxon>
        <taxon>Gammaproteobacteria</taxon>
        <taxon>Alteromonadales</taxon>
        <taxon>Psychromonadaceae</taxon>
        <taxon>Corallincola</taxon>
    </lineage>
</organism>
<dbReference type="InterPro" id="IPR000160">
    <property type="entry name" value="GGDEF_dom"/>
</dbReference>
<dbReference type="Proteomes" id="UP001597380">
    <property type="component" value="Unassembled WGS sequence"/>
</dbReference>
<keyword evidence="6" id="KW-0808">Transferase</keyword>
<dbReference type="Gene3D" id="6.10.340.10">
    <property type="match status" value="1"/>
</dbReference>
<evidence type="ECO:0000256" key="1">
    <source>
        <dbReference type="ARBA" id="ARBA00012528"/>
    </source>
</evidence>
<feature type="transmembrane region" description="Helical" evidence="4">
    <location>
        <begin position="284"/>
        <end position="303"/>
    </location>
</feature>
<dbReference type="PANTHER" id="PTHR45138:SF9">
    <property type="entry name" value="DIGUANYLATE CYCLASE DGCM-RELATED"/>
    <property type="match status" value="1"/>
</dbReference>
<keyword evidence="4" id="KW-1133">Transmembrane helix</keyword>
<dbReference type="EMBL" id="JBHUHT010000012">
    <property type="protein sequence ID" value="MFD2096404.1"/>
    <property type="molecule type" value="Genomic_DNA"/>
</dbReference>
<dbReference type="Pfam" id="PF00990">
    <property type="entry name" value="GGDEF"/>
    <property type="match status" value="1"/>
</dbReference>
<comment type="catalytic activity">
    <reaction evidence="2">
        <text>2 GTP = 3',3'-c-di-GMP + 2 diphosphate</text>
        <dbReference type="Rhea" id="RHEA:24898"/>
        <dbReference type="ChEBI" id="CHEBI:33019"/>
        <dbReference type="ChEBI" id="CHEBI:37565"/>
        <dbReference type="ChEBI" id="CHEBI:58805"/>
        <dbReference type="EC" id="2.7.7.65"/>
    </reaction>
</comment>
<keyword evidence="4" id="KW-0472">Membrane</keyword>
<name>A0ABW4XNH3_9GAMM</name>
<feature type="domain" description="GGDEF" evidence="5">
    <location>
        <begin position="586"/>
        <end position="724"/>
    </location>
</feature>
<dbReference type="InterPro" id="IPR043128">
    <property type="entry name" value="Rev_trsase/Diguanyl_cyclase"/>
</dbReference>
<dbReference type="PANTHER" id="PTHR45138">
    <property type="entry name" value="REGULATORY COMPONENTS OF SENSORY TRANSDUCTION SYSTEM"/>
    <property type="match status" value="1"/>
</dbReference>
<reference evidence="7" key="1">
    <citation type="journal article" date="2019" name="Int. J. Syst. Evol. Microbiol.">
        <title>The Global Catalogue of Microorganisms (GCM) 10K type strain sequencing project: providing services to taxonomists for standard genome sequencing and annotation.</title>
        <authorList>
            <consortium name="The Broad Institute Genomics Platform"/>
            <consortium name="The Broad Institute Genome Sequencing Center for Infectious Disease"/>
            <person name="Wu L."/>
            <person name="Ma J."/>
        </authorList>
    </citation>
    <scope>NUCLEOTIDE SEQUENCE [LARGE SCALE GENOMIC DNA]</scope>
    <source>
        <strain evidence="7">CGMCC 1.10992</strain>
    </source>
</reference>